<dbReference type="AlphaFoldDB" id="D5E3Z3"/>
<dbReference type="HOGENOM" id="CLU_1999324_0_0_9"/>
<keyword evidence="2" id="KW-0614">Plasmid</keyword>
<reference evidence="2 3" key="1">
    <citation type="journal article" date="2011" name="J. Bacteriol.">
        <title>Genome sequences of the biotechnologically important Bacillus megaterium strains QM B1551 and DSM319.</title>
        <authorList>
            <person name="Eppinger M."/>
            <person name="Bunk B."/>
            <person name="Johns M.A."/>
            <person name="Edirisinghe J.N."/>
            <person name="Kutumbaka K.K."/>
            <person name="Koenig S.S."/>
            <person name="Huot Creasy H."/>
            <person name="Rosovitz M.J."/>
            <person name="Riley D.R."/>
            <person name="Daugherty S."/>
            <person name="Martin M."/>
            <person name="Elbourne L.D."/>
            <person name="Paulsen I."/>
            <person name="Biedendieck R."/>
            <person name="Braun C."/>
            <person name="Grayburn S."/>
            <person name="Dhingra S."/>
            <person name="Lukyanchuk V."/>
            <person name="Ball B."/>
            <person name="Ul-Qamar R."/>
            <person name="Seibel J."/>
            <person name="Bremer E."/>
            <person name="Jahn D."/>
            <person name="Ravel J."/>
            <person name="Vary P.S."/>
        </authorList>
    </citation>
    <scope>NUCLEOTIDE SEQUENCE [LARGE SCALE GENOMIC DNA]</scope>
    <source>
        <strain evidence="3">ATCC 12872 / QMB1551</strain>
        <plasmid evidence="2">pBM600</plasmid>
    </source>
</reference>
<keyword evidence="1" id="KW-0472">Membrane</keyword>
<dbReference type="KEGG" id="bmq:BMQ_pBM60086"/>
<protein>
    <submittedName>
        <fullName evidence="2">Uncharacterized protein</fullName>
    </submittedName>
</protein>
<dbReference type="Proteomes" id="UP000000935">
    <property type="component" value="Plasmid pBM600"/>
</dbReference>
<dbReference type="EMBL" id="CP001989">
    <property type="protein sequence ID" value="ADE72518.1"/>
    <property type="molecule type" value="Genomic_DNA"/>
</dbReference>
<geneLocation type="plasmid" evidence="2 3">
    <name>pBM600</name>
</geneLocation>
<keyword evidence="3" id="KW-1185">Reference proteome</keyword>
<organism evidence="2 3">
    <name type="scientific">Priestia megaterium (strain ATCC 12872 / QMB1551)</name>
    <name type="common">Bacillus megaterium</name>
    <dbReference type="NCBI Taxonomy" id="545693"/>
    <lineage>
        <taxon>Bacteria</taxon>
        <taxon>Bacillati</taxon>
        <taxon>Bacillota</taxon>
        <taxon>Bacilli</taxon>
        <taxon>Bacillales</taxon>
        <taxon>Bacillaceae</taxon>
        <taxon>Priestia</taxon>
    </lineage>
</organism>
<dbReference type="Pfam" id="PF22564">
    <property type="entry name" value="HAAS"/>
    <property type="match status" value="1"/>
</dbReference>
<evidence type="ECO:0000256" key="1">
    <source>
        <dbReference type="SAM" id="Phobius"/>
    </source>
</evidence>
<keyword evidence="1" id="KW-0812">Transmembrane</keyword>
<keyword evidence="1" id="KW-1133">Transmembrane helix</keyword>
<name>D5E3Z3_PRIM1</name>
<feature type="transmembrane region" description="Helical" evidence="1">
    <location>
        <begin position="72"/>
        <end position="97"/>
    </location>
</feature>
<evidence type="ECO:0000313" key="3">
    <source>
        <dbReference type="Proteomes" id="UP000000935"/>
    </source>
</evidence>
<proteinExistence type="predicted"/>
<gene>
    <name evidence="2" type="ordered locus">BMQ_pBM60086</name>
</gene>
<sequence length="129" mass="14769">MNLIEVYIHEVTRRLPEKNREDIALELHSTIEDMLPDDYSEEDVKECLKKMGNPAILASGYRDQPMHLIGPLYYDVYVTLLKMILPIAAIISLISMIAEYFIGYHGEEAVINVVLDIVGFGIWRIIQCS</sequence>
<feature type="transmembrane region" description="Helical" evidence="1">
    <location>
        <begin position="109"/>
        <end position="126"/>
    </location>
</feature>
<accession>D5E3Z3</accession>
<evidence type="ECO:0000313" key="2">
    <source>
        <dbReference type="EMBL" id="ADE72518.1"/>
    </source>
</evidence>